<evidence type="ECO:0000256" key="1">
    <source>
        <dbReference type="ARBA" id="ARBA00022737"/>
    </source>
</evidence>
<dbReference type="InterPro" id="IPR003439">
    <property type="entry name" value="ABC_transporter-like_ATP-bd"/>
</dbReference>
<dbReference type="InterPro" id="IPR050611">
    <property type="entry name" value="ABCF"/>
</dbReference>
<accession>A0A0A9YQ31</accession>
<reference evidence="3" key="1">
    <citation type="journal article" date="2014" name="PLoS ONE">
        <title>Transcriptome-Based Identification of ABC Transporters in the Western Tarnished Plant Bug Lygus hesperus.</title>
        <authorList>
            <person name="Hull J.J."/>
            <person name="Chaney K."/>
            <person name="Geib S.M."/>
            <person name="Fabrick J.A."/>
            <person name="Brent C.S."/>
            <person name="Walsh D."/>
            <person name="Lavine L.C."/>
        </authorList>
    </citation>
    <scope>NUCLEOTIDE SEQUENCE</scope>
</reference>
<dbReference type="GO" id="GO:0005524">
    <property type="term" value="F:ATP binding"/>
    <property type="evidence" value="ECO:0007669"/>
    <property type="project" value="InterPro"/>
</dbReference>
<feature type="domain" description="ABC transporter" evidence="2">
    <location>
        <begin position="30"/>
        <end position="75"/>
    </location>
</feature>
<organism evidence="3">
    <name type="scientific">Lygus hesperus</name>
    <name type="common">Western plant bug</name>
    <dbReference type="NCBI Taxonomy" id="30085"/>
    <lineage>
        <taxon>Eukaryota</taxon>
        <taxon>Metazoa</taxon>
        <taxon>Ecdysozoa</taxon>
        <taxon>Arthropoda</taxon>
        <taxon>Hexapoda</taxon>
        <taxon>Insecta</taxon>
        <taxon>Pterygota</taxon>
        <taxon>Neoptera</taxon>
        <taxon>Paraneoptera</taxon>
        <taxon>Hemiptera</taxon>
        <taxon>Heteroptera</taxon>
        <taxon>Panheteroptera</taxon>
        <taxon>Cimicomorpha</taxon>
        <taxon>Miridae</taxon>
        <taxon>Mirini</taxon>
        <taxon>Lygus</taxon>
    </lineage>
</organism>
<dbReference type="GO" id="GO:0016887">
    <property type="term" value="F:ATP hydrolysis activity"/>
    <property type="evidence" value="ECO:0007669"/>
    <property type="project" value="InterPro"/>
</dbReference>
<evidence type="ECO:0000313" key="4">
    <source>
        <dbReference type="EMBL" id="JAQ02500.1"/>
    </source>
</evidence>
<gene>
    <name evidence="3" type="primary">ABCF4_0</name>
    <name evidence="4" type="synonym">ABCF4</name>
    <name evidence="3" type="ORF">CM83_1304</name>
    <name evidence="4" type="ORF">g.92196</name>
</gene>
<dbReference type="EMBL" id="GDHC01016129">
    <property type="protein sequence ID" value="JAQ02500.1"/>
    <property type="molecule type" value="Transcribed_RNA"/>
</dbReference>
<evidence type="ECO:0000259" key="2">
    <source>
        <dbReference type="Pfam" id="PF00005"/>
    </source>
</evidence>
<dbReference type="PANTHER" id="PTHR19211">
    <property type="entry name" value="ATP-BINDING TRANSPORT PROTEIN-RELATED"/>
    <property type="match status" value="1"/>
</dbReference>
<protein>
    <submittedName>
        <fullName evidence="3">ABC transporter F family member 4</fullName>
    </submittedName>
</protein>
<sequence>METDQAIDGSRDIVFNKVSVTVGGKVLFKDALVKLVAGGRYGLMGPNGRGKSTILRLLASRELPVQSNLDLLLVEQEQEFTASEESAVAAVLSSHKKQVAFAAEALKL</sequence>
<dbReference type="SUPFAM" id="SSF52540">
    <property type="entry name" value="P-loop containing nucleoside triphosphate hydrolases"/>
    <property type="match status" value="1"/>
</dbReference>
<dbReference type="EMBL" id="GBHO01008472">
    <property type="protein sequence ID" value="JAG35132.1"/>
    <property type="molecule type" value="Transcribed_RNA"/>
</dbReference>
<evidence type="ECO:0000313" key="3">
    <source>
        <dbReference type="EMBL" id="JAG35132.1"/>
    </source>
</evidence>
<proteinExistence type="predicted"/>
<keyword evidence="1" id="KW-0677">Repeat</keyword>
<dbReference type="PANTHER" id="PTHR19211:SF14">
    <property type="entry name" value="ATP-BINDING CASSETTE SUB-FAMILY F MEMBER 1"/>
    <property type="match status" value="1"/>
</dbReference>
<reference evidence="3" key="2">
    <citation type="submission" date="2014-07" db="EMBL/GenBank/DDBJ databases">
        <authorList>
            <person name="Hull J."/>
        </authorList>
    </citation>
    <scope>NUCLEOTIDE SEQUENCE</scope>
</reference>
<name>A0A0A9YQ31_LYGHE</name>
<dbReference type="Pfam" id="PF00005">
    <property type="entry name" value="ABC_tran"/>
    <property type="match status" value="1"/>
</dbReference>
<dbReference type="InterPro" id="IPR027417">
    <property type="entry name" value="P-loop_NTPase"/>
</dbReference>
<reference evidence="4" key="3">
    <citation type="journal article" date="2016" name="Gigascience">
        <title>De novo construction of an expanded transcriptome assembly for the western tarnished plant bug, Lygus hesperus.</title>
        <authorList>
            <person name="Tassone E.E."/>
            <person name="Geib S.M."/>
            <person name="Hall B."/>
            <person name="Fabrick J.A."/>
            <person name="Brent C.S."/>
            <person name="Hull J.J."/>
        </authorList>
    </citation>
    <scope>NUCLEOTIDE SEQUENCE</scope>
</reference>
<dbReference type="AlphaFoldDB" id="A0A0A9YQ31"/>
<dbReference type="Gene3D" id="3.40.50.300">
    <property type="entry name" value="P-loop containing nucleotide triphosphate hydrolases"/>
    <property type="match status" value="1"/>
</dbReference>